<reference evidence="2" key="1">
    <citation type="submission" date="2021-09" db="EMBL/GenBank/DDBJ databases">
        <title>A high-quality genome of the endoparasitic fungus Hirsutella rhossiliensis with a comparison of Hirsutella genomes reveals transposable elements contributing to genome size variation.</title>
        <authorList>
            <person name="Lin R."/>
            <person name="Jiao Y."/>
            <person name="Sun X."/>
            <person name="Ling J."/>
            <person name="Xie B."/>
            <person name="Cheng X."/>
        </authorList>
    </citation>
    <scope>NUCLEOTIDE SEQUENCE</scope>
    <source>
        <strain evidence="2">HR02</strain>
    </source>
</reference>
<dbReference type="InterPro" id="IPR002575">
    <property type="entry name" value="Aminoglycoside_PTrfase"/>
</dbReference>
<gene>
    <name evidence="2" type="ORF">HRG_08274</name>
</gene>
<protein>
    <submittedName>
        <fullName evidence="2">Phosphotransferase enzyme family domain-containing protein</fullName>
    </submittedName>
</protein>
<comment type="caution">
    <text evidence="2">The sequence shown here is derived from an EMBL/GenBank/DDBJ whole genome shotgun (WGS) entry which is preliminary data.</text>
</comment>
<dbReference type="SUPFAM" id="SSF56112">
    <property type="entry name" value="Protein kinase-like (PK-like)"/>
    <property type="match status" value="1"/>
</dbReference>
<proteinExistence type="predicted"/>
<dbReference type="Pfam" id="PF01636">
    <property type="entry name" value="APH"/>
    <property type="match status" value="1"/>
</dbReference>
<dbReference type="InterPro" id="IPR051678">
    <property type="entry name" value="AGP_Transferase"/>
</dbReference>
<dbReference type="InterPro" id="IPR011009">
    <property type="entry name" value="Kinase-like_dom_sf"/>
</dbReference>
<evidence type="ECO:0000313" key="2">
    <source>
        <dbReference type="EMBL" id="KAH0961121.1"/>
    </source>
</evidence>
<dbReference type="Proteomes" id="UP000824596">
    <property type="component" value="Unassembled WGS sequence"/>
</dbReference>
<dbReference type="GeneID" id="68357403"/>
<sequence length="259" mass="30363">MNELVRVGNYPPSDLTQINTNFPTASKYFQELARQHFLHLKHQRNNAIEDEQSCRKMYIARCLFRNITRQIPAQSGPFRLYCDDLRPANVLVSEPDFTVEAVIDWEFAYSAPVEFSQAAPWWLLFESPEAWESDLSEFLERYQPRLELFLKEMRACEDSRIQAGAMHESDRLSGPMAASMTNGMFWLCLAARKSFMFDDIYWTFLDEKFFGRLDALEDRLSLLSDEEREGINGFVEEKMRQKSECTLDEHLTFDDLFAL</sequence>
<dbReference type="PANTHER" id="PTHR21310">
    <property type="entry name" value="AMINOGLYCOSIDE PHOSPHOTRANSFERASE-RELATED-RELATED"/>
    <property type="match status" value="1"/>
</dbReference>
<evidence type="ECO:0000313" key="3">
    <source>
        <dbReference type="Proteomes" id="UP000824596"/>
    </source>
</evidence>
<evidence type="ECO:0000259" key="1">
    <source>
        <dbReference type="Pfam" id="PF01636"/>
    </source>
</evidence>
<keyword evidence="3" id="KW-1185">Reference proteome</keyword>
<dbReference type="RefSeq" id="XP_044718634.1">
    <property type="nucleotide sequence ID" value="XM_044866745.1"/>
</dbReference>
<dbReference type="OrthoDB" id="5412996at2759"/>
<name>A0A9P8MVQ6_9HYPO</name>
<dbReference type="Gene3D" id="3.90.1200.10">
    <property type="match status" value="1"/>
</dbReference>
<dbReference type="EMBL" id="JAIZPD010000009">
    <property type="protein sequence ID" value="KAH0961121.1"/>
    <property type="molecule type" value="Genomic_DNA"/>
</dbReference>
<accession>A0A9P8MVQ6</accession>
<dbReference type="AlphaFoldDB" id="A0A9P8MVQ6"/>
<organism evidence="2 3">
    <name type="scientific">Hirsutella rhossiliensis</name>
    <dbReference type="NCBI Taxonomy" id="111463"/>
    <lineage>
        <taxon>Eukaryota</taxon>
        <taxon>Fungi</taxon>
        <taxon>Dikarya</taxon>
        <taxon>Ascomycota</taxon>
        <taxon>Pezizomycotina</taxon>
        <taxon>Sordariomycetes</taxon>
        <taxon>Hypocreomycetidae</taxon>
        <taxon>Hypocreales</taxon>
        <taxon>Ophiocordycipitaceae</taxon>
        <taxon>Hirsutella</taxon>
    </lineage>
</organism>
<feature type="domain" description="Aminoglycoside phosphotransferase" evidence="1">
    <location>
        <begin position="49"/>
        <end position="115"/>
    </location>
</feature>
<dbReference type="PANTHER" id="PTHR21310:SF37">
    <property type="entry name" value="AMINOGLYCOSIDE PHOSPHOTRANSFERASE DOMAIN-CONTAINING PROTEIN"/>
    <property type="match status" value="1"/>
</dbReference>